<dbReference type="Pfam" id="PF12802">
    <property type="entry name" value="MarR_2"/>
    <property type="match status" value="1"/>
</dbReference>
<evidence type="ECO:0000313" key="3">
    <source>
        <dbReference type="Proteomes" id="UP000603352"/>
    </source>
</evidence>
<gene>
    <name evidence="2" type="ORF">GCM10011505_32150</name>
</gene>
<protein>
    <recommendedName>
        <fullName evidence="1">HTH marR-type domain-containing protein</fullName>
    </recommendedName>
</protein>
<organism evidence="2 3">
    <name type="scientific">Tistrella bauzanensis</name>
    <dbReference type="NCBI Taxonomy" id="657419"/>
    <lineage>
        <taxon>Bacteria</taxon>
        <taxon>Pseudomonadati</taxon>
        <taxon>Pseudomonadota</taxon>
        <taxon>Alphaproteobacteria</taxon>
        <taxon>Geminicoccales</taxon>
        <taxon>Geminicoccaceae</taxon>
        <taxon>Tistrella</taxon>
    </lineage>
</organism>
<dbReference type="InterPro" id="IPR000835">
    <property type="entry name" value="HTH_MarR-typ"/>
</dbReference>
<dbReference type="Proteomes" id="UP000603352">
    <property type="component" value="Unassembled WGS sequence"/>
</dbReference>
<dbReference type="EMBL" id="BMDZ01000040">
    <property type="protein sequence ID" value="GGB48636.1"/>
    <property type="molecule type" value="Genomic_DNA"/>
</dbReference>
<evidence type="ECO:0000313" key="2">
    <source>
        <dbReference type="EMBL" id="GGB48636.1"/>
    </source>
</evidence>
<dbReference type="PROSITE" id="PS50995">
    <property type="entry name" value="HTH_MARR_2"/>
    <property type="match status" value="1"/>
</dbReference>
<dbReference type="SMART" id="SM00347">
    <property type="entry name" value="HTH_MARR"/>
    <property type="match status" value="1"/>
</dbReference>
<dbReference type="InterPro" id="IPR036388">
    <property type="entry name" value="WH-like_DNA-bd_sf"/>
</dbReference>
<comment type="caution">
    <text evidence="2">The sequence shown here is derived from an EMBL/GenBank/DDBJ whole genome shotgun (WGS) entry which is preliminary data.</text>
</comment>
<feature type="domain" description="HTH marR-type" evidence="1">
    <location>
        <begin position="39"/>
        <end position="169"/>
    </location>
</feature>
<dbReference type="PANTHER" id="PTHR33164">
    <property type="entry name" value="TRANSCRIPTIONAL REGULATOR, MARR FAMILY"/>
    <property type="match status" value="1"/>
</dbReference>
<accession>A0ABQ1IRT7</accession>
<dbReference type="SUPFAM" id="SSF46785">
    <property type="entry name" value="Winged helix' DNA-binding domain"/>
    <property type="match status" value="1"/>
</dbReference>
<dbReference type="Gene3D" id="1.10.10.10">
    <property type="entry name" value="Winged helix-like DNA-binding domain superfamily/Winged helix DNA-binding domain"/>
    <property type="match status" value="1"/>
</dbReference>
<sequence>MGADMAGRRQTASRILPRPAGRGDAFEQWPADVEFGVLRELMGYALRRAQIAIYEDFFATVEDLDITPPVFSSMVLIRNNPGLRQSRLGRIVGIARSGTMTLVDRLERAGLVQRLSVPGDRRVNELALTGHGNTVLDELIRRIRAHDDRVSARLTDDEKVTLRALLAKF</sequence>
<evidence type="ECO:0000259" key="1">
    <source>
        <dbReference type="PROSITE" id="PS50995"/>
    </source>
</evidence>
<dbReference type="InterPro" id="IPR036390">
    <property type="entry name" value="WH_DNA-bd_sf"/>
</dbReference>
<name>A0ABQ1IRT7_9PROT</name>
<reference evidence="3" key="1">
    <citation type="journal article" date="2019" name="Int. J. Syst. Evol. Microbiol.">
        <title>The Global Catalogue of Microorganisms (GCM) 10K type strain sequencing project: providing services to taxonomists for standard genome sequencing and annotation.</title>
        <authorList>
            <consortium name="The Broad Institute Genomics Platform"/>
            <consortium name="The Broad Institute Genome Sequencing Center for Infectious Disease"/>
            <person name="Wu L."/>
            <person name="Ma J."/>
        </authorList>
    </citation>
    <scope>NUCLEOTIDE SEQUENCE [LARGE SCALE GENOMIC DNA]</scope>
    <source>
        <strain evidence="3">CGMCC 1.10188</strain>
    </source>
</reference>
<dbReference type="PANTHER" id="PTHR33164:SF43">
    <property type="entry name" value="HTH-TYPE TRANSCRIPTIONAL REPRESSOR YETL"/>
    <property type="match status" value="1"/>
</dbReference>
<keyword evidence="3" id="KW-1185">Reference proteome</keyword>
<dbReference type="PRINTS" id="PR00598">
    <property type="entry name" value="HTHMARR"/>
</dbReference>
<dbReference type="InterPro" id="IPR039422">
    <property type="entry name" value="MarR/SlyA-like"/>
</dbReference>
<proteinExistence type="predicted"/>